<protein>
    <submittedName>
        <fullName evidence="1">Uncharacterized protein</fullName>
    </submittedName>
</protein>
<name>A0A0A9EBQ6_ARUDO</name>
<reference evidence="1" key="1">
    <citation type="submission" date="2014-09" db="EMBL/GenBank/DDBJ databases">
        <authorList>
            <person name="Magalhaes I.L.F."/>
            <person name="Oliveira U."/>
            <person name="Santos F.R."/>
            <person name="Vidigal T.H.D.A."/>
            <person name="Brescovit A.D."/>
            <person name="Santos A.J."/>
        </authorList>
    </citation>
    <scope>NUCLEOTIDE SEQUENCE</scope>
    <source>
        <tissue evidence="1">Shoot tissue taken approximately 20 cm above the soil surface</tissue>
    </source>
</reference>
<reference evidence="1" key="2">
    <citation type="journal article" date="2015" name="Data Brief">
        <title>Shoot transcriptome of the giant reed, Arundo donax.</title>
        <authorList>
            <person name="Barrero R.A."/>
            <person name="Guerrero F.D."/>
            <person name="Moolhuijzen P."/>
            <person name="Goolsby J.A."/>
            <person name="Tidwell J."/>
            <person name="Bellgard S.E."/>
            <person name="Bellgard M.I."/>
        </authorList>
    </citation>
    <scope>NUCLEOTIDE SEQUENCE</scope>
    <source>
        <tissue evidence="1">Shoot tissue taken approximately 20 cm above the soil surface</tissue>
    </source>
</reference>
<sequence>MKVQVSIAWLWINRLVRRCK</sequence>
<proteinExistence type="predicted"/>
<organism evidence="1">
    <name type="scientific">Arundo donax</name>
    <name type="common">Giant reed</name>
    <name type="synonym">Donax arundinaceus</name>
    <dbReference type="NCBI Taxonomy" id="35708"/>
    <lineage>
        <taxon>Eukaryota</taxon>
        <taxon>Viridiplantae</taxon>
        <taxon>Streptophyta</taxon>
        <taxon>Embryophyta</taxon>
        <taxon>Tracheophyta</taxon>
        <taxon>Spermatophyta</taxon>
        <taxon>Magnoliopsida</taxon>
        <taxon>Liliopsida</taxon>
        <taxon>Poales</taxon>
        <taxon>Poaceae</taxon>
        <taxon>PACMAD clade</taxon>
        <taxon>Arundinoideae</taxon>
        <taxon>Arundineae</taxon>
        <taxon>Arundo</taxon>
    </lineage>
</organism>
<dbReference type="EMBL" id="GBRH01199746">
    <property type="protein sequence ID" value="JAD98149.1"/>
    <property type="molecule type" value="Transcribed_RNA"/>
</dbReference>
<accession>A0A0A9EBQ6</accession>
<dbReference type="AlphaFoldDB" id="A0A0A9EBQ6"/>
<evidence type="ECO:0000313" key="1">
    <source>
        <dbReference type="EMBL" id="JAD98149.1"/>
    </source>
</evidence>